<protein>
    <submittedName>
        <fullName evidence="1">Uncharacterized protein</fullName>
    </submittedName>
</protein>
<name>A0A699W7Q4_TANCI</name>
<feature type="non-terminal residue" evidence="1">
    <location>
        <position position="1"/>
    </location>
</feature>
<sequence>REEEDQEGNDSSEIETLTYHVLATYESFLSSFATFDMSNNLATYG</sequence>
<organism evidence="1">
    <name type="scientific">Tanacetum cinerariifolium</name>
    <name type="common">Dalmatian daisy</name>
    <name type="synonym">Chrysanthemum cinerariifolium</name>
    <dbReference type="NCBI Taxonomy" id="118510"/>
    <lineage>
        <taxon>Eukaryota</taxon>
        <taxon>Viridiplantae</taxon>
        <taxon>Streptophyta</taxon>
        <taxon>Embryophyta</taxon>
        <taxon>Tracheophyta</taxon>
        <taxon>Spermatophyta</taxon>
        <taxon>Magnoliopsida</taxon>
        <taxon>eudicotyledons</taxon>
        <taxon>Gunneridae</taxon>
        <taxon>Pentapetalae</taxon>
        <taxon>asterids</taxon>
        <taxon>campanulids</taxon>
        <taxon>Asterales</taxon>
        <taxon>Asteraceae</taxon>
        <taxon>Asteroideae</taxon>
        <taxon>Anthemideae</taxon>
        <taxon>Anthemidinae</taxon>
        <taxon>Tanacetum</taxon>
    </lineage>
</organism>
<comment type="caution">
    <text evidence="1">The sequence shown here is derived from an EMBL/GenBank/DDBJ whole genome shotgun (WGS) entry which is preliminary data.</text>
</comment>
<dbReference type="EMBL" id="BKCJ011542301">
    <property type="protein sequence ID" value="GFD40921.1"/>
    <property type="molecule type" value="Genomic_DNA"/>
</dbReference>
<reference evidence="1" key="1">
    <citation type="journal article" date="2019" name="Sci. Rep.">
        <title>Draft genome of Tanacetum cinerariifolium, the natural source of mosquito coil.</title>
        <authorList>
            <person name="Yamashiro T."/>
            <person name="Shiraishi A."/>
            <person name="Satake H."/>
            <person name="Nakayama K."/>
        </authorList>
    </citation>
    <scope>NUCLEOTIDE SEQUENCE</scope>
</reference>
<dbReference type="AlphaFoldDB" id="A0A699W7Q4"/>
<accession>A0A699W7Q4</accession>
<evidence type="ECO:0000313" key="1">
    <source>
        <dbReference type="EMBL" id="GFD40921.1"/>
    </source>
</evidence>
<proteinExistence type="predicted"/>
<gene>
    <name evidence="1" type="ORF">Tci_912890</name>
</gene>